<keyword evidence="4 6" id="KW-1133">Transmembrane helix</keyword>
<evidence type="ECO:0000313" key="7">
    <source>
        <dbReference type="EMBL" id="THH02473.1"/>
    </source>
</evidence>
<accession>A0A4V3XBL4</accession>
<evidence type="ECO:0000256" key="6">
    <source>
        <dbReference type="SAM" id="Phobius"/>
    </source>
</evidence>
<proteinExistence type="inferred from homology"/>
<keyword evidence="5 6" id="KW-0472">Membrane</keyword>
<gene>
    <name evidence="7" type="ORF">EW026_g390</name>
</gene>
<dbReference type="GO" id="GO:0005783">
    <property type="term" value="C:endoplasmic reticulum"/>
    <property type="evidence" value="ECO:0007669"/>
    <property type="project" value="TreeGrafter"/>
</dbReference>
<evidence type="ECO:0000256" key="4">
    <source>
        <dbReference type="ARBA" id="ARBA00022989"/>
    </source>
</evidence>
<dbReference type="GO" id="GO:0061024">
    <property type="term" value="P:membrane organization"/>
    <property type="evidence" value="ECO:0007669"/>
    <property type="project" value="TreeGrafter"/>
</dbReference>
<dbReference type="PANTHER" id="PTHR12703">
    <property type="entry name" value="TRANSMEMBRANE PROTEIN 33"/>
    <property type="match status" value="1"/>
</dbReference>
<evidence type="ECO:0000256" key="3">
    <source>
        <dbReference type="ARBA" id="ARBA00022692"/>
    </source>
</evidence>
<evidence type="ECO:0008006" key="9">
    <source>
        <dbReference type="Google" id="ProtNLM"/>
    </source>
</evidence>
<evidence type="ECO:0000256" key="1">
    <source>
        <dbReference type="ARBA" id="ARBA00004141"/>
    </source>
</evidence>
<dbReference type="EMBL" id="SGPJ01000005">
    <property type="protein sequence ID" value="THH02473.1"/>
    <property type="molecule type" value="Genomic_DNA"/>
</dbReference>
<dbReference type="AlphaFoldDB" id="A0A4V3XBL4"/>
<dbReference type="Proteomes" id="UP000309038">
    <property type="component" value="Unassembled WGS sequence"/>
</dbReference>
<organism evidence="7 8">
    <name type="scientific">Hermanssonia centrifuga</name>
    <dbReference type="NCBI Taxonomy" id="98765"/>
    <lineage>
        <taxon>Eukaryota</taxon>
        <taxon>Fungi</taxon>
        <taxon>Dikarya</taxon>
        <taxon>Basidiomycota</taxon>
        <taxon>Agaricomycotina</taxon>
        <taxon>Agaricomycetes</taxon>
        <taxon>Polyporales</taxon>
        <taxon>Meruliaceae</taxon>
        <taxon>Hermanssonia</taxon>
    </lineage>
</organism>
<feature type="transmembrane region" description="Helical" evidence="6">
    <location>
        <begin position="7"/>
        <end position="30"/>
    </location>
</feature>
<dbReference type="GO" id="GO:0071786">
    <property type="term" value="P:endoplasmic reticulum tubular network organization"/>
    <property type="evidence" value="ECO:0007669"/>
    <property type="project" value="TreeGrafter"/>
</dbReference>
<evidence type="ECO:0000256" key="2">
    <source>
        <dbReference type="ARBA" id="ARBA00007322"/>
    </source>
</evidence>
<evidence type="ECO:0000313" key="8">
    <source>
        <dbReference type="Proteomes" id="UP000309038"/>
    </source>
</evidence>
<sequence>MATTQHYLWAGGHFLLLACSLKYLVSWALFRGPSPVWYKTSFLGALVSYAIVCHKSLGTPKPNAGWFKRAMMDENVQYFVLAFFWWTSKPIALALLPYAVFSLFHALTFTRTTLMPQILPPGPPGASGAPTPHPLAKQLQSWVKTNYDTAMKAVAFIELIIMARVFLGALTFRNSLMTPLFYAHFLRQRYYQSQFTRIAVTSVKGRAEEYVRKPGSPPILAQIWDKFTMIVERWAGSTLAPQQPAQAGGQ</sequence>
<dbReference type="GO" id="GO:0016020">
    <property type="term" value="C:membrane"/>
    <property type="evidence" value="ECO:0007669"/>
    <property type="project" value="UniProtKB-SubCell"/>
</dbReference>
<protein>
    <recommendedName>
        <fullName evidence="9">Endoplasmic reticulum protein</fullName>
    </recommendedName>
</protein>
<evidence type="ECO:0000256" key="5">
    <source>
        <dbReference type="ARBA" id="ARBA00023136"/>
    </source>
</evidence>
<name>A0A4V3XBL4_9APHY</name>
<keyword evidence="8" id="KW-1185">Reference proteome</keyword>
<dbReference type="InterPro" id="IPR005344">
    <property type="entry name" value="TMEM33/Pom33"/>
</dbReference>
<keyword evidence="3 6" id="KW-0812">Transmembrane</keyword>
<reference evidence="7 8" key="1">
    <citation type="submission" date="2019-02" db="EMBL/GenBank/DDBJ databases">
        <title>Genome sequencing of the rare red list fungi Phlebia centrifuga.</title>
        <authorList>
            <person name="Buettner E."/>
            <person name="Kellner H."/>
        </authorList>
    </citation>
    <scope>NUCLEOTIDE SEQUENCE [LARGE SCALE GENOMIC DNA]</scope>
    <source>
        <strain evidence="7 8">DSM 108282</strain>
    </source>
</reference>
<comment type="caution">
    <text evidence="7">The sequence shown here is derived from an EMBL/GenBank/DDBJ whole genome shotgun (WGS) entry which is preliminary data.</text>
</comment>
<dbReference type="PANTHER" id="PTHR12703:SF4">
    <property type="entry name" value="TRANSMEMBRANE PROTEIN 33"/>
    <property type="match status" value="1"/>
</dbReference>
<feature type="transmembrane region" description="Helical" evidence="6">
    <location>
        <begin position="78"/>
        <end position="101"/>
    </location>
</feature>
<feature type="transmembrane region" description="Helical" evidence="6">
    <location>
        <begin position="153"/>
        <end position="172"/>
    </location>
</feature>
<dbReference type="Pfam" id="PF03661">
    <property type="entry name" value="TMEM33_Pom33"/>
    <property type="match status" value="1"/>
</dbReference>
<comment type="similarity">
    <text evidence="2">Belongs to the PER33/POM33 family.</text>
</comment>
<comment type="subcellular location">
    <subcellularLocation>
        <location evidence="1">Membrane</location>
        <topology evidence="1">Multi-pass membrane protein</topology>
    </subcellularLocation>
</comment>
<dbReference type="InterPro" id="IPR051645">
    <property type="entry name" value="PER33/POM33_regulator"/>
</dbReference>